<dbReference type="RefSeq" id="WP_114641874.1">
    <property type="nucleotide sequence ID" value="NZ_JAACIO010000006.1"/>
</dbReference>
<dbReference type="Proteomes" id="UP000263486">
    <property type="component" value="Unassembled WGS sequence"/>
</dbReference>
<protein>
    <submittedName>
        <fullName evidence="2">Uncharacterized protein</fullName>
    </submittedName>
</protein>
<organism evidence="2 3">
    <name type="scientific">Psychrilyobacter piezotolerans</name>
    <dbReference type="NCBI Taxonomy" id="2293438"/>
    <lineage>
        <taxon>Bacteria</taxon>
        <taxon>Fusobacteriati</taxon>
        <taxon>Fusobacteriota</taxon>
        <taxon>Fusobacteriia</taxon>
        <taxon>Fusobacteriales</taxon>
        <taxon>Fusobacteriaceae</taxon>
        <taxon>Psychrilyobacter</taxon>
    </lineage>
</organism>
<gene>
    <name evidence="2" type="ORF">DYH56_05545</name>
</gene>
<evidence type="ECO:0000256" key="1">
    <source>
        <dbReference type="SAM" id="Coils"/>
    </source>
</evidence>
<proteinExistence type="predicted"/>
<dbReference type="EMBL" id="QUAJ01000007">
    <property type="protein sequence ID" value="REI41878.1"/>
    <property type="molecule type" value="Genomic_DNA"/>
</dbReference>
<evidence type="ECO:0000313" key="2">
    <source>
        <dbReference type="EMBL" id="REI41878.1"/>
    </source>
</evidence>
<name>A0ABX9KI91_9FUSO</name>
<feature type="coiled-coil region" evidence="1">
    <location>
        <begin position="9"/>
        <end position="70"/>
    </location>
</feature>
<sequence>MINRLNEIKKLRKTKKLVAEEELKRLEKNDEFKNKSEKIDQRMENIKKKINQLEKDLENLTILENKFKQKS</sequence>
<accession>A0ABX9KI91</accession>
<evidence type="ECO:0000313" key="3">
    <source>
        <dbReference type="Proteomes" id="UP000263486"/>
    </source>
</evidence>
<keyword evidence="3" id="KW-1185">Reference proteome</keyword>
<keyword evidence="1" id="KW-0175">Coiled coil</keyword>
<reference evidence="2 3" key="1">
    <citation type="submission" date="2018-08" db="EMBL/GenBank/DDBJ databases">
        <title>Draft genome sequence of Psychrilyobacter sp. strain SD5 isolated from Black Sea water.</title>
        <authorList>
            <person name="Yadav S."/>
            <person name="Villanueva L."/>
            <person name="Damste J.S.S."/>
        </authorList>
    </citation>
    <scope>NUCLEOTIDE SEQUENCE [LARGE SCALE GENOMIC DNA]</scope>
    <source>
        <strain evidence="2 3">SD5</strain>
    </source>
</reference>
<comment type="caution">
    <text evidence="2">The sequence shown here is derived from an EMBL/GenBank/DDBJ whole genome shotgun (WGS) entry which is preliminary data.</text>
</comment>